<dbReference type="Proteomes" id="UP000008698">
    <property type="component" value="Unassembled WGS sequence"/>
</dbReference>
<feature type="compositionally biased region" description="Basic and acidic residues" evidence="1">
    <location>
        <begin position="13"/>
        <end position="47"/>
    </location>
</feature>
<name>C9SVC6_VERA1</name>
<dbReference type="GeneID" id="9534444"/>
<sequence length="145" mass="15256">MARYGEKVGQVAGKERAVEDDVARREGVRRDAHLDADERGKQDRRQGEGCQGQGVAPALVGARIEANEESNDSRHEGGSAEKVDASNLGTPMGMVGSGEIEDEVDCNKGSGTDGNLAEEGPAPTDRIGKETAEGCRGLEGAQYRS</sequence>
<dbReference type="KEGG" id="val:VDBG_08851"/>
<protein>
    <submittedName>
        <fullName evidence="2">Predicted protein</fullName>
    </submittedName>
</protein>
<evidence type="ECO:0000313" key="3">
    <source>
        <dbReference type="Proteomes" id="UP000008698"/>
    </source>
</evidence>
<reference evidence="3" key="1">
    <citation type="journal article" date="2011" name="PLoS Pathog.">
        <title>Comparative genomics yields insights into niche adaptation of plant vascular wilt pathogens.</title>
        <authorList>
            <person name="Klosterman S.J."/>
            <person name="Subbarao K.V."/>
            <person name="Kang S."/>
            <person name="Veronese P."/>
            <person name="Gold S.E."/>
            <person name="Thomma B.P.H.J."/>
            <person name="Chen Z."/>
            <person name="Henrissat B."/>
            <person name="Lee Y.-H."/>
            <person name="Park J."/>
            <person name="Garcia-Pedrajas M.D."/>
            <person name="Barbara D.J."/>
            <person name="Anchieta A."/>
            <person name="de Jonge R."/>
            <person name="Santhanam P."/>
            <person name="Maruthachalam K."/>
            <person name="Atallah Z."/>
            <person name="Amyotte S.G."/>
            <person name="Paz Z."/>
            <person name="Inderbitzin P."/>
            <person name="Hayes R.J."/>
            <person name="Heiman D.I."/>
            <person name="Young S."/>
            <person name="Zeng Q."/>
            <person name="Engels R."/>
            <person name="Galagan J."/>
            <person name="Cuomo C.A."/>
            <person name="Dobinson K.F."/>
            <person name="Ma L.-J."/>
        </authorList>
    </citation>
    <scope>NUCLEOTIDE SEQUENCE [LARGE SCALE GENOMIC DNA]</scope>
    <source>
        <strain evidence="3">VaMs.102 / ATCC MYA-4576 / FGSC 10136</strain>
    </source>
</reference>
<feature type="compositionally biased region" description="Basic and acidic residues" evidence="1">
    <location>
        <begin position="71"/>
        <end position="84"/>
    </location>
</feature>
<organism evidence="3">
    <name type="scientific">Verticillium alfalfae (strain VaMs.102 / ATCC MYA-4576 / FGSC 10136)</name>
    <name type="common">Verticillium wilt of alfalfa</name>
    <name type="synonym">Verticillium albo-atrum</name>
    <dbReference type="NCBI Taxonomy" id="526221"/>
    <lineage>
        <taxon>Eukaryota</taxon>
        <taxon>Fungi</taxon>
        <taxon>Dikarya</taxon>
        <taxon>Ascomycota</taxon>
        <taxon>Pezizomycotina</taxon>
        <taxon>Sordariomycetes</taxon>
        <taxon>Hypocreomycetidae</taxon>
        <taxon>Glomerellales</taxon>
        <taxon>Plectosphaerellaceae</taxon>
        <taxon>Verticillium</taxon>
    </lineage>
</organism>
<evidence type="ECO:0000256" key="1">
    <source>
        <dbReference type="SAM" id="MobiDB-lite"/>
    </source>
</evidence>
<accession>C9SVC6</accession>
<dbReference type="AlphaFoldDB" id="C9SVC6"/>
<dbReference type="RefSeq" id="XP_003001055.1">
    <property type="nucleotide sequence ID" value="XM_003001009.1"/>
</dbReference>
<dbReference type="EMBL" id="DS985226">
    <property type="protein sequence ID" value="EEY22741.1"/>
    <property type="molecule type" value="Genomic_DNA"/>
</dbReference>
<proteinExistence type="predicted"/>
<evidence type="ECO:0000313" key="2">
    <source>
        <dbReference type="EMBL" id="EEY22741.1"/>
    </source>
</evidence>
<dbReference type="HOGENOM" id="CLU_1788304_0_0_1"/>
<gene>
    <name evidence="2" type="ORF">VDBG_08851</name>
</gene>
<keyword evidence="3" id="KW-1185">Reference proteome</keyword>
<feature type="region of interest" description="Disordered" evidence="1">
    <location>
        <begin position="1"/>
        <end position="145"/>
    </location>
</feature>